<dbReference type="Gene3D" id="1.10.1740.10">
    <property type="match status" value="1"/>
</dbReference>
<protein>
    <submittedName>
        <fullName evidence="8">RNA polymerase sigma factor</fullName>
    </submittedName>
</protein>
<gene>
    <name evidence="8" type="ORF">H3H37_10425</name>
</gene>
<dbReference type="PANTHER" id="PTHR43133:SF25">
    <property type="entry name" value="RNA POLYMERASE SIGMA FACTOR RFAY-RELATED"/>
    <property type="match status" value="1"/>
</dbReference>
<dbReference type="RefSeq" id="WP_182162068.1">
    <property type="nucleotide sequence ID" value="NZ_JACEZT010000005.1"/>
</dbReference>
<accession>A0A7W2IBM3</accession>
<dbReference type="AlphaFoldDB" id="A0A7W2IBM3"/>
<evidence type="ECO:0000256" key="2">
    <source>
        <dbReference type="ARBA" id="ARBA00023015"/>
    </source>
</evidence>
<evidence type="ECO:0000256" key="4">
    <source>
        <dbReference type="ARBA" id="ARBA00023125"/>
    </source>
</evidence>
<feature type="domain" description="PhyR sigma2" evidence="7">
    <location>
        <begin position="9"/>
        <end position="62"/>
    </location>
</feature>
<dbReference type="GO" id="GO:0016987">
    <property type="term" value="F:sigma factor activity"/>
    <property type="evidence" value="ECO:0007669"/>
    <property type="project" value="UniProtKB-KW"/>
</dbReference>
<dbReference type="InterPro" id="IPR014284">
    <property type="entry name" value="RNA_pol_sigma-70_dom"/>
</dbReference>
<keyword evidence="3" id="KW-0731">Sigma factor</keyword>
<evidence type="ECO:0000313" key="9">
    <source>
        <dbReference type="Proteomes" id="UP000534388"/>
    </source>
</evidence>
<keyword evidence="9" id="KW-1185">Reference proteome</keyword>
<reference evidence="8 9" key="1">
    <citation type="submission" date="2020-07" db="EMBL/GenBank/DDBJ databases">
        <title>Novel species isolated from subtropical streams in China.</title>
        <authorList>
            <person name="Lu H."/>
        </authorList>
    </citation>
    <scope>NUCLEOTIDE SEQUENCE [LARGE SCALE GENOMIC DNA]</scope>
    <source>
        <strain evidence="8 9">LX20W</strain>
    </source>
</reference>
<evidence type="ECO:0000259" key="7">
    <source>
        <dbReference type="Pfam" id="PF22029"/>
    </source>
</evidence>
<dbReference type="SUPFAM" id="SSF88659">
    <property type="entry name" value="Sigma3 and sigma4 domains of RNA polymerase sigma factors"/>
    <property type="match status" value="1"/>
</dbReference>
<keyword evidence="4" id="KW-0238">DNA-binding</keyword>
<dbReference type="GO" id="GO:0003677">
    <property type="term" value="F:DNA binding"/>
    <property type="evidence" value="ECO:0007669"/>
    <property type="project" value="UniProtKB-KW"/>
</dbReference>
<proteinExistence type="inferred from homology"/>
<sequence>MHDDGARLVACIPRLRRYARALLGERAEADDLVQDTVARGWDRLATWRRGSDMRAWLFSIMHNLHVDHLRQPGLPTVPLDEDVPQPADPAQPSDRLAVRDMDAALQQLPPEQRAVLLLVAVEELSYEETAATLGIPLGTVMSRLSRGRERLRLIMLGQPVPAPLKVIK</sequence>
<dbReference type="EMBL" id="JACEZT010000005">
    <property type="protein sequence ID" value="MBA5637469.1"/>
    <property type="molecule type" value="Genomic_DNA"/>
</dbReference>
<dbReference type="PANTHER" id="PTHR43133">
    <property type="entry name" value="RNA POLYMERASE ECF-TYPE SIGMA FACTO"/>
    <property type="match status" value="1"/>
</dbReference>
<dbReference type="InterPro" id="IPR013324">
    <property type="entry name" value="RNA_pol_sigma_r3/r4-like"/>
</dbReference>
<evidence type="ECO:0000259" key="6">
    <source>
        <dbReference type="Pfam" id="PF08281"/>
    </source>
</evidence>
<evidence type="ECO:0000313" key="8">
    <source>
        <dbReference type="EMBL" id="MBA5637469.1"/>
    </source>
</evidence>
<dbReference type="NCBIfam" id="TIGR02937">
    <property type="entry name" value="sigma70-ECF"/>
    <property type="match status" value="1"/>
</dbReference>
<evidence type="ECO:0000256" key="3">
    <source>
        <dbReference type="ARBA" id="ARBA00023082"/>
    </source>
</evidence>
<dbReference type="InterPro" id="IPR013325">
    <property type="entry name" value="RNA_pol_sigma_r2"/>
</dbReference>
<organism evidence="8 9">
    <name type="scientific">Rugamonas brunnea</name>
    <dbReference type="NCBI Taxonomy" id="2758569"/>
    <lineage>
        <taxon>Bacteria</taxon>
        <taxon>Pseudomonadati</taxon>
        <taxon>Pseudomonadota</taxon>
        <taxon>Betaproteobacteria</taxon>
        <taxon>Burkholderiales</taxon>
        <taxon>Oxalobacteraceae</taxon>
        <taxon>Telluria group</taxon>
        <taxon>Rugamonas</taxon>
    </lineage>
</organism>
<dbReference type="Proteomes" id="UP000534388">
    <property type="component" value="Unassembled WGS sequence"/>
</dbReference>
<dbReference type="InterPro" id="IPR000838">
    <property type="entry name" value="RNA_pol_sigma70_ECF_CS"/>
</dbReference>
<keyword evidence="2" id="KW-0805">Transcription regulation</keyword>
<dbReference type="GO" id="GO:0006352">
    <property type="term" value="P:DNA-templated transcription initiation"/>
    <property type="evidence" value="ECO:0007669"/>
    <property type="project" value="InterPro"/>
</dbReference>
<dbReference type="InterPro" id="IPR039425">
    <property type="entry name" value="RNA_pol_sigma-70-like"/>
</dbReference>
<dbReference type="Gene3D" id="1.10.10.10">
    <property type="entry name" value="Winged helix-like DNA-binding domain superfamily/Winged helix DNA-binding domain"/>
    <property type="match status" value="1"/>
</dbReference>
<comment type="similarity">
    <text evidence="1">Belongs to the sigma-70 factor family. ECF subfamily.</text>
</comment>
<dbReference type="Pfam" id="PF22029">
    <property type="entry name" value="PhyR_sigma2"/>
    <property type="match status" value="1"/>
</dbReference>
<evidence type="ECO:0000256" key="5">
    <source>
        <dbReference type="ARBA" id="ARBA00023163"/>
    </source>
</evidence>
<dbReference type="SUPFAM" id="SSF88946">
    <property type="entry name" value="Sigma2 domain of RNA polymerase sigma factors"/>
    <property type="match status" value="1"/>
</dbReference>
<evidence type="ECO:0000256" key="1">
    <source>
        <dbReference type="ARBA" id="ARBA00010641"/>
    </source>
</evidence>
<feature type="domain" description="RNA polymerase sigma factor 70 region 4 type 2" evidence="6">
    <location>
        <begin position="101"/>
        <end position="151"/>
    </location>
</feature>
<name>A0A7W2IBM3_9BURK</name>
<comment type="caution">
    <text evidence="8">The sequence shown here is derived from an EMBL/GenBank/DDBJ whole genome shotgun (WGS) entry which is preliminary data.</text>
</comment>
<dbReference type="CDD" id="cd06171">
    <property type="entry name" value="Sigma70_r4"/>
    <property type="match status" value="1"/>
</dbReference>
<dbReference type="InterPro" id="IPR053866">
    <property type="entry name" value="PhyR_sigma2"/>
</dbReference>
<keyword evidence="5" id="KW-0804">Transcription</keyword>
<dbReference type="PROSITE" id="PS01063">
    <property type="entry name" value="SIGMA70_ECF"/>
    <property type="match status" value="1"/>
</dbReference>
<dbReference type="InterPro" id="IPR036388">
    <property type="entry name" value="WH-like_DNA-bd_sf"/>
</dbReference>
<dbReference type="InterPro" id="IPR013249">
    <property type="entry name" value="RNA_pol_sigma70_r4_t2"/>
</dbReference>
<dbReference type="Pfam" id="PF08281">
    <property type="entry name" value="Sigma70_r4_2"/>
    <property type="match status" value="1"/>
</dbReference>